<gene>
    <name evidence="2" type="ORF">Pfra01_001396600</name>
</gene>
<dbReference type="Proteomes" id="UP001165121">
    <property type="component" value="Unassembled WGS sequence"/>
</dbReference>
<feature type="compositionally biased region" description="Low complexity" evidence="1">
    <location>
        <begin position="40"/>
        <end position="54"/>
    </location>
</feature>
<organism evidence="2 3">
    <name type="scientific">Phytophthora fragariaefolia</name>
    <dbReference type="NCBI Taxonomy" id="1490495"/>
    <lineage>
        <taxon>Eukaryota</taxon>
        <taxon>Sar</taxon>
        <taxon>Stramenopiles</taxon>
        <taxon>Oomycota</taxon>
        <taxon>Peronosporomycetes</taxon>
        <taxon>Peronosporales</taxon>
        <taxon>Peronosporaceae</taxon>
        <taxon>Phytophthora</taxon>
    </lineage>
</organism>
<feature type="compositionally biased region" description="Basic and acidic residues" evidence="1">
    <location>
        <begin position="73"/>
        <end position="84"/>
    </location>
</feature>
<evidence type="ECO:0000313" key="2">
    <source>
        <dbReference type="EMBL" id="GMF42529.1"/>
    </source>
</evidence>
<proteinExistence type="predicted"/>
<evidence type="ECO:0000256" key="1">
    <source>
        <dbReference type="SAM" id="MobiDB-lite"/>
    </source>
</evidence>
<feature type="region of interest" description="Disordered" evidence="1">
    <location>
        <begin position="1"/>
        <end position="93"/>
    </location>
</feature>
<comment type="caution">
    <text evidence="2">The sequence shown here is derived from an EMBL/GenBank/DDBJ whole genome shotgun (WGS) entry which is preliminary data.</text>
</comment>
<sequence>MISLDSVFPRHDTLDHSSAQSGLGRDRPRTGGRRRRHAPEPQALARLPAAAGCAGAAGAGGAGRDGAAALPRGRQDRGRPREPHGPAAPGAAGALGAAAGRVRAPGVLPQGARAVRAHAQAAGAALQSVRRQSQRQVARGGQAAAPRAVLRTRLRGSVLAAEPRDGRAEQRAAVWTALGRVPAAAFHRGYQTEEAVPEPGQGEPTAVQARGYQRAHQEVSKDQHPGLRVEGVRSLPEVLGHLVPGGVHDRHGDPLPAGLRDVVLYDAASLLQYLLDLDALAFHARRHCAVHITEPADQPLREPYP</sequence>
<name>A0A9W6XPD1_9STRA</name>
<feature type="compositionally biased region" description="Gly residues" evidence="1">
    <location>
        <begin position="55"/>
        <end position="64"/>
    </location>
</feature>
<accession>A0A9W6XPD1</accession>
<protein>
    <submittedName>
        <fullName evidence="2">Unnamed protein product</fullName>
    </submittedName>
</protein>
<evidence type="ECO:0000313" key="3">
    <source>
        <dbReference type="Proteomes" id="UP001165121"/>
    </source>
</evidence>
<dbReference type="EMBL" id="BSXT01001452">
    <property type="protein sequence ID" value="GMF42529.1"/>
    <property type="molecule type" value="Genomic_DNA"/>
</dbReference>
<dbReference type="AlphaFoldDB" id="A0A9W6XPD1"/>
<keyword evidence="3" id="KW-1185">Reference proteome</keyword>
<reference evidence="2" key="1">
    <citation type="submission" date="2023-04" db="EMBL/GenBank/DDBJ databases">
        <title>Phytophthora fragariaefolia NBRC 109709.</title>
        <authorList>
            <person name="Ichikawa N."/>
            <person name="Sato H."/>
            <person name="Tonouchi N."/>
        </authorList>
    </citation>
    <scope>NUCLEOTIDE SEQUENCE</scope>
    <source>
        <strain evidence="2">NBRC 109709</strain>
    </source>
</reference>